<name>A0A8H4EI31_GIGMA</name>
<dbReference type="EMBL" id="WTPW01000691">
    <property type="protein sequence ID" value="KAF0488240.1"/>
    <property type="molecule type" value="Genomic_DNA"/>
</dbReference>
<keyword evidence="5" id="KW-1185">Reference proteome</keyword>
<feature type="chain" id="PRO_5034038543" evidence="3">
    <location>
        <begin position="21"/>
        <end position="249"/>
    </location>
</feature>
<dbReference type="Proteomes" id="UP000439903">
    <property type="component" value="Unassembled WGS sequence"/>
</dbReference>
<dbReference type="AlphaFoldDB" id="A0A8H4EI31"/>
<accession>A0A8H4EI31</accession>
<organism evidence="4 5">
    <name type="scientific">Gigaspora margarita</name>
    <dbReference type="NCBI Taxonomy" id="4874"/>
    <lineage>
        <taxon>Eukaryota</taxon>
        <taxon>Fungi</taxon>
        <taxon>Fungi incertae sedis</taxon>
        <taxon>Mucoromycota</taxon>
        <taxon>Glomeromycotina</taxon>
        <taxon>Glomeromycetes</taxon>
        <taxon>Diversisporales</taxon>
        <taxon>Gigasporaceae</taxon>
        <taxon>Gigaspora</taxon>
    </lineage>
</organism>
<keyword evidence="3" id="KW-0732">Signal</keyword>
<evidence type="ECO:0000313" key="5">
    <source>
        <dbReference type="Proteomes" id="UP000439903"/>
    </source>
</evidence>
<sequence length="249" mass="27179">MKYLIFLTTLLIFKIHEINATPITIPGYTYWVKCLTTDETKLSSTQISFDTTSNKYSSISISYSGTTPSKYSSPIVVDRNGFGYKYSYLQHSSFLDAILDYFSGPTFTAPNSITPVDMGGFFMYLLDKDRSSNADPLCGTTTSFVGSCTQQKIDINPDWCLLIGNFFVNQSVSFDISYQTYDIPGNPPTTSLPSSSLGLSPISSSTSTKSGKSASPPSSAGMSKTTEINIIISSICSGVLVWLIFMFCV</sequence>
<proteinExistence type="predicted"/>
<protein>
    <submittedName>
        <fullName evidence="4">Uncharacterized protein</fullName>
    </submittedName>
</protein>
<evidence type="ECO:0000256" key="1">
    <source>
        <dbReference type="SAM" id="MobiDB-lite"/>
    </source>
</evidence>
<keyword evidence="2" id="KW-1133">Transmembrane helix</keyword>
<evidence type="ECO:0000256" key="3">
    <source>
        <dbReference type="SAM" id="SignalP"/>
    </source>
</evidence>
<feature type="transmembrane region" description="Helical" evidence="2">
    <location>
        <begin position="228"/>
        <end position="248"/>
    </location>
</feature>
<keyword evidence="2" id="KW-0812">Transmembrane</keyword>
<comment type="caution">
    <text evidence="4">The sequence shown here is derived from an EMBL/GenBank/DDBJ whole genome shotgun (WGS) entry which is preliminary data.</text>
</comment>
<evidence type="ECO:0000313" key="4">
    <source>
        <dbReference type="EMBL" id="KAF0488240.1"/>
    </source>
</evidence>
<evidence type="ECO:0000256" key="2">
    <source>
        <dbReference type="SAM" id="Phobius"/>
    </source>
</evidence>
<dbReference type="OrthoDB" id="2425375at2759"/>
<feature type="signal peptide" evidence="3">
    <location>
        <begin position="1"/>
        <end position="20"/>
    </location>
</feature>
<reference evidence="4 5" key="1">
    <citation type="journal article" date="2019" name="Environ. Microbiol.">
        <title>At the nexus of three kingdoms: the genome of the mycorrhizal fungus Gigaspora margarita provides insights into plant, endobacterial and fungal interactions.</title>
        <authorList>
            <person name="Venice F."/>
            <person name="Ghignone S."/>
            <person name="Salvioli di Fossalunga A."/>
            <person name="Amselem J."/>
            <person name="Novero M."/>
            <person name="Xianan X."/>
            <person name="Sedzielewska Toro K."/>
            <person name="Morin E."/>
            <person name="Lipzen A."/>
            <person name="Grigoriev I.V."/>
            <person name="Henrissat B."/>
            <person name="Martin F.M."/>
            <person name="Bonfante P."/>
        </authorList>
    </citation>
    <scope>NUCLEOTIDE SEQUENCE [LARGE SCALE GENOMIC DNA]</scope>
    <source>
        <strain evidence="4 5">BEG34</strain>
    </source>
</reference>
<feature type="region of interest" description="Disordered" evidence="1">
    <location>
        <begin position="190"/>
        <end position="222"/>
    </location>
</feature>
<gene>
    <name evidence="4" type="ORF">F8M41_022399</name>
</gene>
<keyword evidence="2" id="KW-0472">Membrane</keyword>